<organism evidence="2 3">
    <name type="scientific">Pelomonas candidula</name>
    <dbReference type="NCBI Taxonomy" id="3299025"/>
    <lineage>
        <taxon>Bacteria</taxon>
        <taxon>Pseudomonadati</taxon>
        <taxon>Pseudomonadota</taxon>
        <taxon>Betaproteobacteria</taxon>
        <taxon>Burkholderiales</taxon>
        <taxon>Sphaerotilaceae</taxon>
        <taxon>Roseateles</taxon>
    </lineage>
</organism>
<feature type="chain" id="PRO_5046009410" evidence="1">
    <location>
        <begin position="20"/>
        <end position="160"/>
    </location>
</feature>
<reference evidence="2 3" key="1">
    <citation type="submission" date="2024-08" db="EMBL/GenBank/DDBJ databases">
        <authorList>
            <person name="Lu H."/>
        </authorList>
    </citation>
    <scope>NUCLEOTIDE SEQUENCE [LARGE SCALE GENOMIC DNA]</scope>
    <source>
        <strain evidence="2 3">BYS78W</strain>
    </source>
</reference>
<keyword evidence="1" id="KW-0732">Signal</keyword>
<comment type="caution">
    <text evidence="2">The sequence shown here is derived from an EMBL/GenBank/DDBJ whole genome shotgun (WGS) entry which is preliminary data.</text>
</comment>
<dbReference type="Proteomes" id="UP001606134">
    <property type="component" value="Unassembled WGS sequence"/>
</dbReference>
<feature type="signal peptide" evidence="1">
    <location>
        <begin position="1"/>
        <end position="19"/>
    </location>
</feature>
<evidence type="ECO:0000313" key="2">
    <source>
        <dbReference type="EMBL" id="MFG6486410.1"/>
    </source>
</evidence>
<name>A0ABW7H914_9BURK</name>
<proteinExistence type="predicted"/>
<evidence type="ECO:0000313" key="3">
    <source>
        <dbReference type="Proteomes" id="UP001606134"/>
    </source>
</evidence>
<sequence length="160" mass="16623">MKQALIATLLLGLAAAASATEAGDCATNKGAFLTGTVTAAPKFAAATSTIQGIKLSHTKLSLVADQDGKTYEVAIDNVFATDYVKNASSMPASLAAIKVNDRLEVCGAKYTSGVGIHWVHTNCGDTPTTSAPNGWLKKFSSGGSLGSNVERSQTYCYLWN</sequence>
<protein>
    <submittedName>
        <fullName evidence="2">Uncharacterized protein</fullName>
    </submittedName>
</protein>
<dbReference type="EMBL" id="JBIGIC010000003">
    <property type="protein sequence ID" value="MFG6486410.1"/>
    <property type="molecule type" value="Genomic_DNA"/>
</dbReference>
<accession>A0ABW7H914</accession>
<gene>
    <name evidence="2" type="ORF">ACG04R_06990</name>
</gene>
<keyword evidence="3" id="KW-1185">Reference proteome</keyword>
<dbReference type="RefSeq" id="WP_394407457.1">
    <property type="nucleotide sequence ID" value="NZ_JBIGIC010000003.1"/>
</dbReference>
<evidence type="ECO:0000256" key="1">
    <source>
        <dbReference type="SAM" id="SignalP"/>
    </source>
</evidence>